<dbReference type="SUPFAM" id="SSF48056">
    <property type="entry name" value="Di-copper centre-containing domain"/>
    <property type="match status" value="1"/>
</dbReference>
<evidence type="ECO:0000313" key="3">
    <source>
        <dbReference type="EMBL" id="GGK46991.1"/>
    </source>
</evidence>
<dbReference type="EMBL" id="BMPQ01000001">
    <property type="protein sequence ID" value="GGK46991.1"/>
    <property type="molecule type" value="Genomic_DNA"/>
</dbReference>
<keyword evidence="4" id="KW-1185">Reference proteome</keyword>
<dbReference type="Gene3D" id="3.30.1880.10">
    <property type="entry name" value="protein ne1242 domain like"/>
    <property type="match status" value="1"/>
</dbReference>
<sequence>MVVSIGGVPAGAEDGVLGATRPGPAGRTRRDATHGLLACALAAALSPVAAAFWSSRPGSATGNSLGDIAFDQTYCGRRVRGMWMPVRSATEDGQWHVTVDGRPLHLMRRADGTWLSMVDHYRSHRTSLEAARAAVNNPVFWLHHAFIDLQWTRWQHRHRGARYLPATPPGPGDEQHDRIVARHQKLQPWT</sequence>
<dbReference type="InterPro" id="IPR008922">
    <property type="entry name" value="Di-copper_centre_dom_sf"/>
</dbReference>
<reference evidence="3" key="2">
    <citation type="submission" date="2020-09" db="EMBL/GenBank/DDBJ databases">
        <authorList>
            <person name="Sun Q."/>
            <person name="Ohkuma M."/>
        </authorList>
    </citation>
    <scope>NUCLEOTIDE SEQUENCE</scope>
    <source>
        <strain evidence="3">JCM 3035</strain>
    </source>
</reference>
<keyword evidence="2" id="KW-0186">Copper</keyword>
<gene>
    <name evidence="3" type="ORF">GCM10010094_03720</name>
</gene>
<keyword evidence="1" id="KW-0732">Signal</keyword>
<reference evidence="3" key="1">
    <citation type="journal article" date="2014" name="Int. J. Syst. Evol. Microbiol.">
        <title>Complete genome sequence of Corynebacterium casei LMG S-19264T (=DSM 44701T), isolated from a smear-ripened cheese.</title>
        <authorList>
            <consortium name="US DOE Joint Genome Institute (JGI-PGF)"/>
            <person name="Walter F."/>
            <person name="Albersmeier A."/>
            <person name="Kalinowski J."/>
            <person name="Ruckert C."/>
        </authorList>
    </citation>
    <scope>NUCLEOTIDE SEQUENCE</scope>
    <source>
        <strain evidence="3">JCM 3035</strain>
    </source>
</reference>
<dbReference type="GO" id="GO:0005507">
    <property type="term" value="F:copper ion binding"/>
    <property type="evidence" value="ECO:0007669"/>
    <property type="project" value="InterPro"/>
</dbReference>
<organism evidence="3 4">
    <name type="scientific">Streptomyces flaveus</name>
    <dbReference type="NCBI Taxonomy" id="66370"/>
    <lineage>
        <taxon>Bacteria</taxon>
        <taxon>Bacillati</taxon>
        <taxon>Actinomycetota</taxon>
        <taxon>Actinomycetes</taxon>
        <taxon>Kitasatosporales</taxon>
        <taxon>Streptomycetaceae</taxon>
        <taxon>Streptomyces</taxon>
        <taxon>Streptomyces aurantiacus group</taxon>
    </lineage>
</organism>
<protein>
    <recommendedName>
        <fullName evidence="5">Tyrosinase</fullName>
    </recommendedName>
</protein>
<dbReference type="Proteomes" id="UP000637788">
    <property type="component" value="Unassembled WGS sequence"/>
</dbReference>
<evidence type="ECO:0000256" key="2">
    <source>
        <dbReference type="ARBA" id="ARBA00023008"/>
    </source>
</evidence>
<proteinExistence type="predicted"/>
<dbReference type="InterPro" id="IPR010928">
    <property type="entry name" value="MelC1"/>
</dbReference>
<dbReference type="AlphaFoldDB" id="A0A917QER8"/>
<dbReference type="GO" id="GO:0016491">
    <property type="term" value="F:oxidoreductase activity"/>
    <property type="evidence" value="ECO:0007669"/>
    <property type="project" value="InterPro"/>
</dbReference>
<dbReference type="InterPro" id="IPR023199">
    <property type="entry name" value="GriE/MELC1_sf"/>
</dbReference>
<dbReference type="Pfam" id="PF06236">
    <property type="entry name" value="MelC1"/>
    <property type="match status" value="1"/>
</dbReference>
<evidence type="ECO:0000256" key="1">
    <source>
        <dbReference type="ARBA" id="ARBA00022729"/>
    </source>
</evidence>
<comment type="caution">
    <text evidence="3">The sequence shown here is derived from an EMBL/GenBank/DDBJ whole genome shotgun (WGS) entry which is preliminary data.</text>
</comment>
<name>A0A917QER8_9ACTN</name>
<dbReference type="GO" id="GO:0042438">
    <property type="term" value="P:melanin biosynthetic process"/>
    <property type="evidence" value="ECO:0007669"/>
    <property type="project" value="InterPro"/>
</dbReference>
<evidence type="ECO:0000313" key="4">
    <source>
        <dbReference type="Proteomes" id="UP000637788"/>
    </source>
</evidence>
<evidence type="ECO:0008006" key="5">
    <source>
        <dbReference type="Google" id="ProtNLM"/>
    </source>
</evidence>
<accession>A0A917QER8</accession>